<proteinExistence type="predicted"/>
<protein>
    <submittedName>
        <fullName evidence="2">Site-specific integrase</fullName>
    </submittedName>
</protein>
<feature type="region of interest" description="Disordered" evidence="1">
    <location>
        <begin position="226"/>
        <end position="246"/>
    </location>
</feature>
<sequence length="749" mass="82048">MPAEILENPLRLFCTFTSGTTSTLIVDDSVNPVLVRELLTGLVYLMHPHGQGDSHRTAEKYKGTIDWFVGELEMRGHRGGAAGLTRAGLAALWWEAGNRRESESRRMLAALDAETSVLAPDVRELVRGRLYNRHPNSEPLPPYDEVAWAGLTRAARTIAKESWAAYRAARATAEAGQDPYMHGWTRENILKKTHDRPSVRRAVELTIIGLARYGELFTTDRYHPGLRPFPGRATSKPSGNANKTPPVADPTFQPLLGAALYLVQTLAPPLLRELDAKRRYVARRAALPAARMDLGELEAVILRHVEEQRPFDRNVNWAKTRKWISKDDPLGQVNLYALAAEAGRREINPSTLRAVRDVLEEAVEGVGIEEPFCRGADMVERADGQGEVPWSGLLSERGLRALTGVVKTASHVVIVALSGMRQSELREMNVGCRVPPIKAGPGLKRYKLASRVVKGKPLGGVPDEWVVIWEAYQAAEVAEQLLGPGAEIGDPLLTSPLDNDRFTLFRQWVNGSAGQALGLTPIPEGQLTTRMLRRTLALEIAYRPGGLLAAKVQLKHLSVVTTEGYAARPGGAQAKFLAEVNAEEAERNKDLVLAEYRRYQQGEMPAGPGARDLISFFASIDGKLARAAAEDATVVGSDQEVRALLAEIAGVLHLGVANYCWFIDPSKALCLKLAGTPNATKPLAGMCDSARCPQATHHPCHRPVWAESVRNKQVFIESIGRNHKTEKARLQADLDRDVKVLATIDAATT</sequence>
<dbReference type="Proteomes" id="UP001589753">
    <property type="component" value="Unassembled WGS sequence"/>
</dbReference>
<gene>
    <name evidence="2" type="ORF">ACFFUA_18450</name>
</gene>
<dbReference type="RefSeq" id="WP_380956186.1">
    <property type="nucleotide sequence ID" value="NZ_JBHMDI010000046.1"/>
</dbReference>
<comment type="caution">
    <text evidence="2">The sequence shown here is derived from an EMBL/GenBank/DDBJ whole genome shotgun (WGS) entry which is preliminary data.</text>
</comment>
<keyword evidence="3" id="KW-1185">Reference proteome</keyword>
<evidence type="ECO:0000256" key="1">
    <source>
        <dbReference type="SAM" id="MobiDB-lite"/>
    </source>
</evidence>
<accession>A0ABV5LB84</accession>
<organism evidence="2 3">
    <name type="scientific">Streptomyces heliomycini</name>
    <dbReference type="NCBI Taxonomy" id="284032"/>
    <lineage>
        <taxon>Bacteria</taxon>
        <taxon>Bacillati</taxon>
        <taxon>Actinomycetota</taxon>
        <taxon>Actinomycetes</taxon>
        <taxon>Kitasatosporales</taxon>
        <taxon>Streptomycetaceae</taxon>
        <taxon>Streptomyces</taxon>
    </lineage>
</organism>
<evidence type="ECO:0000313" key="3">
    <source>
        <dbReference type="Proteomes" id="UP001589753"/>
    </source>
</evidence>
<evidence type="ECO:0000313" key="2">
    <source>
        <dbReference type="EMBL" id="MFB9349418.1"/>
    </source>
</evidence>
<dbReference type="EMBL" id="JBHMDI010000046">
    <property type="protein sequence ID" value="MFB9349418.1"/>
    <property type="molecule type" value="Genomic_DNA"/>
</dbReference>
<reference evidence="2 3" key="1">
    <citation type="submission" date="2024-09" db="EMBL/GenBank/DDBJ databases">
        <authorList>
            <person name="Sun Q."/>
            <person name="Mori K."/>
        </authorList>
    </citation>
    <scope>NUCLEOTIDE SEQUENCE [LARGE SCALE GENOMIC DNA]</scope>
    <source>
        <strain evidence="2 3">JCM 9767</strain>
    </source>
</reference>
<name>A0ABV5LB84_9ACTN</name>